<sequence>MCMAPPTMRLMEPHPMKSMHHLQLDDGDDSSSLLHDGVSEHNGLLLTKQEHFEGCVGDITSHRDLGSRRLTIT</sequence>
<organism evidence="2 3">
    <name type="scientific">Linum trigynum</name>
    <dbReference type="NCBI Taxonomy" id="586398"/>
    <lineage>
        <taxon>Eukaryota</taxon>
        <taxon>Viridiplantae</taxon>
        <taxon>Streptophyta</taxon>
        <taxon>Embryophyta</taxon>
        <taxon>Tracheophyta</taxon>
        <taxon>Spermatophyta</taxon>
        <taxon>Magnoliopsida</taxon>
        <taxon>eudicotyledons</taxon>
        <taxon>Gunneridae</taxon>
        <taxon>Pentapetalae</taxon>
        <taxon>rosids</taxon>
        <taxon>fabids</taxon>
        <taxon>Malpighiales</taxon>
        <taxon>Linaceae</taxon>
        <taxon>Linum</taxon>
    </lineage>
</organism>
<dbReference type="AlphaFoldDB" id="A0AAV2GJX2"/>
<accession>A0AAV2GJX2</accession>
<evidence type="ECO:0000313" key="2">
    <source>
        <dbReference type="EMBL" id="CAL1410761.1"/>
    </source>
</evidence>
<gene>
    <name evidence="2" type="ORF">LTRI10_LOCUS50157</name>
</gene>
<evidence type="ECO:0000256" key="1">
    <source>
        <dbReference type="SAM" id="MobiDB-lite"/>
    </source>
</evidence>
<keyword evidence="3" id="KW-1185">Reference proteome</keyword>
<protein>
    <submittedName>
        <fullName evidence="2">Uncharacterized protein</fullName>
    </submittedName>
</protein>
<dbReference type="EMBL" id="OZ034822">
    <property type="protein sequence ID" value="CAL1410761.1"/>
    <property type="molecule type" value="Genomic_DNA"/>
</dbReference>
<reference evidence="2 3" key="1">
    <citation type="submission" date="2024-04" db="EMBL/GenBank/DDBJ databases">
        <authorList>
            <person name="Fracassetti M."/>
        </authorList>
    </citation>
    <scope>NUCLEOTIDE SEQUENCE [LARGE SCALE GENOMIC DNA]</scope>
</reference>
<feature type="region of interest" description="Disordered" evidence="1">
    <location>
        <begin position="1"/>
        <end position="36"/>
    </location>
</feature>
<evidence type="ECO:0000313" key="3">
    <source>
        <dbReference type="Proteomes" id="UP001497516"/>
    </source>
</evidence>
<name>A0AAV2GJX2_9ROSI</name>
<dbReference type="Proteomes" id="UP001497516">
    <property type="component" value="Chromosome 9"/>
</dbReference>
<proteinExistence type="predicted"/>